<evidence type="ECO:0008006" key="5">
    <source>
        <dbReference type="Google" id="ProtNLM"/>
    </source>
</evidence>
<evidence type="ECO:0000313" key="3">
    <source>
        <dbReference type="EMBL" id="OHB03795.1"/>
    </source>
</evidence>
<evidence type="ECO:0000256" key="1">
    <source>
        <dbReference type="SAM" id="Coils"/>
    </source>
</evidence>
<keyword evidence="2" id="KW-1133">Transmembrane helix</keyword>
<comment type="caution">
    <text evidence="3">The sequence shown here is derived from an EMBL/GenBank/DDBJ whole genome shotgun (WGS) entry which is preliminary data.</text>
</comment>
<dbReference type="EMBL" id="MHWD01000016">
    <property type="protein sequence ID" value="OHB03795.1"/>
    <property type="molecule type" value="Genomic_DNA"/>
</dbReference>
<protein>
    <recommendedName>
        <fullName evidence="5">Septum formation initiator</fullName>
    </recommendedName>
</protein>
<dbReference type="Pfam" id="PF04977">
    <property type="entry name" value="DivIC"/>
    <property type="match status" value="1"/>
</dbReference>
<organism evidence="3 4">
    <name type="scientific">Candidatus Zambryskibacteria bacterium RIFCSPLOWO2_01_FULL_43_17</name>
    <dbReference type="NCBI Taxonomy" id="1802760"/>
    <lineage>
        <taxon>Bacteria</taxon>
        <taxon>Candidatus Zambryskiibacteriota</taxon>
    </lineage>
</organism>
<evidence type="ECO:0000313" key="4">
    <source>
        <dbReference type="Proteomes" id="UP000179283"/>
    </source>
</evidence>
<accession>A0A1G2U2N6</accession>
<proteinExistence type="predicted"/>
<gene>
    <name evidence="3" type="ORF">A2920_01975</name>
</gene>
<feature type="coiled-coil region" evidence="1">
    <location>
        <begin position="41"/>
        <end position="68"/>
    </location>
</feature>
<name>A0A1G2U2N6_9BACT</name>
<keyword evidence="1" id="KW-0175">Coiled coil</keyword>
<keyword evidence="2" id="KW-0812">Transmembrane</keyword>
<keyword evidence="2" id="KW-0472">Membrane</keyword>
<sequence length="128" mass="14739">MEDYKAKQRIRKKIYSPWVFIVLLVITVVLTKGAWGVFFKQQESAQNLDKVRAELAKAEQREAELEAGVSYLKTEEGIEEEIRDKYSVARPGEELVLIVEPKDIDVSGENSNDSWWGRVGTWFGNLFE</sequence>
<dbReference type="Proteomes" id="UP000179283">
    <property type="component" value="Unassembled WGS sequence"/>
</dbReference>
<dbReference type="InterPro" id="IPR007060">
    <property type="entry name" value="FtsL/DivIC"/>
</dbReference>
<dbReference type="AlphaFoldDB" id="A0A1G2U2N6"/>
<reference evidence="3 4" key="1">
    <citation type="journal article" date="2016" name="Nat. Commun.">
        <title>Thousands of microbial genomes shed light on interconnected biogeochemical processes in an aquifer system.</title>
        <authorList>
            <person name="Anantharaman K."/>
            <person name="Brown C.T."/>
            <person name="Hug L.A."/>
            <person name="Sharon I."/>
            <person name="Castelle C.J."/>
            <person name="Probst A.J."/>
            <person name="Thomas B.C."/>
            <person name="Singh A."/>
            <person name="Wilkins M.J."/>
            <person name="Karaoz U."/>
            <person name="Brodie E.L."/>
            <person name="Williams K.H."/>
            <person name="Hubbard S.S."/>
            <person name="Banfield J.F."/>
        </authorList>
    </citation>
    <scope>NUCLEOTIDE SEQUENCE [LARGE SCALE GENOMIC DNA]</scope>
</reference>
<feature type="transmembrane region" description="Helical" evidence="2">
    <location>
        <begin position="15"/>
        <end position="38"/>
    </location>
</feature>
<evidence type="ECO:0000256" key="2">
    <source>
        <dbReference type="SAM" id="Phobius"/>
    </source>
</evidence>